<evidence type="ECO:0000313" key="3">
    <source>
        <dbReference type="Proteomes" id="UP000564677"/>
    </source>
</evidence>
<feature type="chain" id="PRO_5030610230" description="TonB-dependent receptor" evidence="1">
    <location>
        <begin position="21"/>
        <end position="239"/>
    </location>
</feature>
<evidence type="ECO:0000313" key="2">
    <source>
        <dbReference type="EMBL" id="NIJ64497.1"/>
    </source>
</evidence>
<dbReference type="Proteomes" id="UP000564677">
    <property type="component" value="Unassembled WGS sequence"/>
</dbReference>
<evidence type="ECO:0000256" key="1">
    <source>
        <dbReference type="SAM" id="SignalP"/>
    </source>
</evidence>
<dbReference type="EMBL" id="JAASQV010000001">
    <property type="protein sequence ID" value="NIJ64497.1"/>
    <property type="molecule type" value="Genomic_DNA"/>
</dbReference>
<sequence length="239" mass="26185">MNMKWLLAAFSLISVGPAFAQQAVEATSAQEIVVTGSRREADDYSDTMPIITLRRTADFAVQEVRVAGDTREAGKRRDEIYAMIRGAIDLAGRYDVELATGEYVVEPLTVANYRNLPLSNDGRPDTDKTVFLVKTRLAPGVDAKTALDRITRFLKAVPSVGRAEMTEKGDLTLSVVNPDQYRPQIIGLIAADAEATAAKFGTGYGVEVRGLDRPVEWARASLTEVFLYLPSAYVVRPKN</sequence>
<gene>
    <name evidence="2" type="ORF">FHR20_001428</name>
</gene>
<keyword evidence="3" id="KW-1185">Reference proteome</keyword>
<accession>A0A7X5ZUV6</accession>
<feature type="signal peptide" evidence="1">
    <location>
        <begin position="1"/>
        <end position="20"/>
    </location>
</feature>
<protein>
    <recommendedName>
        <fullName evidence="4">TonB-dependent receptor</fullName>
    </recommendedName>
</protein>
<organism evidence="2 3">
    <name type="scientific">Sphingomonas leidyi</name>
    <dbReference type="NCBI Taxonomy" id="68569"/>
    <lineage>
        <taxon>Bacteria</taxon>
        <taxon>Pseudomonadati</taxon>
        <taxon>Pseudomonadota</taxon>
        <taxon>Alphaproteobacteria</taxon>
        <taxon>Sphingomonadales</taxon>
        <taxon>Sphingomonadaceae</taxon>
        <taxon>Sphingomonas</taxon>
    </lineage>
</organism>
<evidence type="ECO:0008006" key="4">
    <source>
        <dbReference type="Google" id="ProtNLM"/>
    </source>
</evidence>
<name>A0A7X5ZUV6_9SPHN</name>
<dbReference type="RefSeq" id="WP_167298839.1">
    <property type="nucleotide sequence ID" value="NZ_CP170557.1"/>
</dbReference>
<proteinExistence type="predicted"/>
<keyword evidence="1" id="KW-0732">Signal</keyword>
<comment type="caution">
    <text evidence="2">The sequence shown here is derived from an EMBL/GenBank/DDBJ whole genome shotgun (WGS) entry which is preliminary data.</text>
</comment>
<dbReference type="AlphaFoldDB" id="A0A7X5ZUV6"/>
<reference evidence="2 3" key="1">
    <citation type="submission" date="2020-03" db="EMBL/GenBank/DDBJ databases">
        <title>Genomic Encyclopedia of Type Strains, Phase IV (KMG-IV): sequencing the most valuable type-strain genomes for metagenomic binning, comparative biology and taxonomic classification.</title>
        <authorList>
            <person name="Goeker M."/>
        </authorList>
    </citation>
    <scope>NUCLEOTIDE SEQUENCE [LARGE SCALE GENOMIC DNA]</scope>
    <source>
        <strain evidence="2 3">DSM 4733</strain>
    </source>
</reference>